<organism evidence="2 3">
    <name type="scientific">Aspergillus ibericus CBS 121593</name>
    <dbReference type="NCBI Taxonomy" id="1448316"/>
    <lineage>
        <taxon>Eukaryota</taxon>
        <taxon>Fungi</taxon>
        <taxon>Dikarya</taxon>
        <taxon>Ascomycota</taxon>
        <taxon>Pezizomycotina</taxon>
        <taxon>Eurotiomycetes</taxon>
        <taxon>Eurotiomycetidae</taxon>
        <taxon>Eurotiales</taxon>
        <taxon>Aspergillaceae</taxon>
        <taxon>Aspergillus</taxon>
        <taxon>Aspergillus subgen. Circumdati</taxon>
    </lineage>
</organism>
<evidence type="ECO:0000256" key="1">
    <source>
        <dbReference type="SAM" id="MobiDB-lite"/>
    </source>
</evidence>
<gene>
    <name evidence="2" type="ORF">BO80DRAFT_200367</name>
</gene>
<dbReference type="RefSeq" id="XP_025571355.1">
    <property type="nucleotide sequence ID" value="XM_025714201.1"/>
</dbReference>
<reference evidence="2 3" key="1">
    <citation type="submission" date="2018-02" db="EMBL/GenBank/DDBJ databases">
        <title>The genomes of Aspergillus section Nigri reveals drivers in fungal speciation.</title>
        <authorList>
            <consortium name="DOE Joint Genome Institute"/>
            <person name="Vesth T.C."/>
            <person name="Nybo J."/>
            <person name="Theobald S."/>
            <person name="Brandl J."/>
            <person name="Frisvad J.C."/>
            <person name="Nielsen K.F."/>
            <person name="Lyhne E.K."/>
            <person name="Kogle M.E."/>
            <person name="Kuo A."/>
            <person name="Riley R."/>
            <person name="Clum A."/>
            <person name="Nolan M."/>
            <person name="Lipzen A."/>
            <person name="Salamov A."/>
            <person name="Henrissat B."/>
            <person name="Wiebenga A."/>
            <person name="De vries R.P."/>
            <person name="Grigoriev I.V."/>
            <person name="Mortensen U.H."/>
            <person name="Andersen M.R."/>
            <person name="Baker S.E."/>
        </authorList>
    </citation>
    <scope>NUCLEOTIDE SEQUENCE [LARGE SCALE GENOMIC DNA]</scope>
    <source>
        <strain evidence="2 3">CBS 121593</strain>
    </source>
</reference>
<dbReference type="GeneID" id="37219066"/>
<sequence>GGGGNYIFILILRSEYVWFWAGCSRRVRGDAPQIPRTTGRVTDPTPPPGNRRASDVVPATERAWQIIWAHPTQLNLDRPAGNCQDLGVVMMRPLGQLIMPIRAQNTESPTYQRLSFHLAGWQAGSRAKGLFSIRPAG</sequence>
<dbReference type="OrthoDB" id="4501710at2759"/>
<dbReference type="AlphaFoldDB" id="A0A395GQK0"/>
<dbReference type="Proteomes" id="UP000249402">
    <property type="component" value="Unassembled WGS sequence"/>
</dbReference>
<accession>A0A395GQK0</accession>
<evidence type="ECO:0000313" key="3">
    <source>
        <dbReference type="Proteomes" id="UP000249402"/>
    </source>
</evidence>
<feature type="non-terminal residue" evidence="2">
    <location>
        <position position="1"/>
    </location>
</feature>
<protein>
    <submittedName>
        <fullName evidence="2">Uncharacterized protein</fullName>
    </submittedName>
</protein>
<feature type="region of interest" description="Disordered" evidence="1">
    <location>
        <begin position="31"/>
        <end position="54"/>
    </location>
</feature>
<proteinExistence type="predicted"/>
<dbReference type="EMBL" id="KZ824467">
    <property type="protein sequence ID" value="RAK97027.1"/>
    <property type="molecule type" value="Genomic_DNA"/>
</dbReference>
<dbReference type="VEuPathDB" id="FungiDB:BO80DRAFT_200367"/>
<keyword evidence="3" id="KW-1185">Reference proteome</keyword>
<evidence type="ECO:0000313" key="2">
    <source>
        <dbReference type="EMBL" id="RAK97027.1"/>
    </source>
</evidence>
<name>A0A395GQK0_9EURO</name>